<organism evidence="7 8">
    <name type="scientific">Streptomyces aureoversilis</name>
    <dbReference type="NCBI Taxonomy" id="67277"/>
    <lineage>
        <taxon>Bacteria</taxon>
        <taxon>Bacillati</taxon>
        <taxon>Actinomycetota</taxon>
        <taxon>Actinomycetes</taxon>
        <taxon>Kitasatosporales</taxon>
        <taxon>Streptomycetaceae</taxon>
        <taxon>Streptomyces</taxon>
    </lineage>
</organism>
<evidence type="ECO:0000313" key="7">
    <source>
        <dbReference type="EMBL" id="MFC5149921.1"/>
    </source>
</evidence>
<comment type="caution">
    <text evidence="7">The sequence shown here is derived from an EMBL/GenBank/DDBJ whole genome shotgun (WGS) entry which is preliminary data.</text>
</comment>
<dbReference type="EC" id="2.1.1.-" evidence="6"/>
<dbReference type="EMBL" id="JBHSKJ010000035">
    <property type="protein sequence ID" value="MFC5149921.1"/>
    <property type="molecule type" value="Genomic_DNA"/>
</dbReference>
<evidence type="ECO:0000256" key="5">
    <source>
        <dbReference type="ARBA" id="ARBA00022691"/>
    </source>
</evidence>
<dbReference type="Pfam" id="PF04072">
    <property type="entry name" value="LCM"/>
    <property type="match status" value="1"/>
</dbReference>
<dbReference type="GO" id="GO:0032259">
    <property type="term" value="P:methylation"/>
    <property type="evidence" value="ECO:0007669"/>
    <property type="project" value="UniProtKB-KW"/>
</dbReference>
<name>A0ABW0A853_9ACTN</name>
<dbReference type="InterPro" id="IPR029063">
    <property type="entry name" value="SAM-dependent_MTases_sf"/>
</dbReference>
<evidence type="ECO:0000256" key="2">
    <source>
        <dbReference type="ARBA" id="ARBA00008138"/>
    </source>
</evidence>
<reference evidence="8" key="1">
    <citation type="journal article" date="2019" name="Int. J. Syst. Evol. Microbiol.">
        <title>The Global Catalogue of Microorganisms (GCM) 10K type strain sequencing project: providing services to taxonomists for standard genome sequencing and annotation.</title>
        <authorList>
            <consortium name="The Broad Institute Genomics Platform"/>
            <consortium name="The Broad Institute Genome Sequencing Center for Infectious Disease"/>
            <person name="Wu L."/>
            <person name="Ma J."/>
        </authorList>
    </citation>
    <scope>NUCLEOTIDE SEQUENCE [LARGE SCALE GENOMIC DNA]</scope>
    <source>
        <strain evidence="8">CGMCC 4.1641</strain>
    </source>
</reference>
<evidence type="ECO:0000256" key="6">
    <source>
        <dbReference type="RuleBase" id="RU362030"/>
    </source>
</evidence>
<dbReference type="NCBIfam" id="TIGR00027">
    <property type="entry name" value="mthyl_TIGR00027"/>
    <property type="match status" value="1"/>
</dbReference>
<dbReference type="GO" id="GO:0008168">
    <property type="term" value="F:methyltransferase activity"/>
    <property type="evidence" value="ECO:0007669"/>
    <property type="project" value="UniProtKB-KW"/>
</dbReference>
<dbReference type="RefSeq" id="WP_382050929.1">
    <property type="nucleotide sequence ID" value="NZ_JBHSKJ010000035.1"/>
</dbReference>
<gene>
    <name evidence="7" type="ORF">ACFPP6_35280</name>
</gene>
<evidence type="ECO:0000256" key="1">
    <source>
        <dbReference type="ARBA" id="ARBA00003907"/>
    </source>
</evidence>
<keyword evidence="5 6" id="KW-0949">S-adenosyl-L-methionine</keyword>
<dbReference type="PANTHER" id="PTHR43619">
    <property type="entry name" value="S-ADENOSYL-L-METHIONINE-DEPENDENT METHYLTRANSFERASE YKTD-RELATED"/>
    <property type="match status" value="1"/>
</dbReference>
<comment type="function">
    <text evidence="1 6">Exhibits S-adenosyl-L-methionine-dependent methyltransferase activity.</text>
</comment>
<proteinExistence type="inferred from homology"/>
<sequence>MAQFREQERQRPDRLFDDPWAAVFTRSAGLSPPHDHCPLSARIALYVAVRTRFFDDFLGDACAAGPGQVVLLAAGLDSRAFRLRWTDEVRLYELDLPQLLAFKEDVLASQKAEPKCLRTVVPSDLLTGNWPAQLIQAGFNEGMPSVWLIEGLLMYLDAIQARHLLETVSTLSAPGSQLALDCGSAYPSSRGTLRRGGLGATTGEWLHSQGWNLTTHRAASLLTAYRRPGQLANSQFYLATRSASQDTGHDV</sequence>
<keyword evidence="3 6" id="KW-0489">Methyltransferase</keyword>
<evidence type="ECO:0000313" key="8">
    <source>
        <dbReference type="Proteomes" id="UP001596222"/>
    </source>
</evidence>
<evidence type="ECO:0000256" key="3">
    <source>
        <dbReference type="ARBA" id="ARBA00022603"/>
    </source>
</evidence>
<dbReference type="SUPFAM" id="SSF53335">
    <property type="entry name" value="S-adenosyl-L-methionine-dependent methyltransferases"/>
    <property type="match status" value="1"/>
</dbReference>
<keyword evidence="8" id="KW-1185">Reference proteome</keyword>
<protein>
    <recommendedName>
        <fullName evidence="6">S-adenosyl-L-methionine-dependent methyltransferase</fullName>
        <ecNumber evidence="6">2.1.1.-</ecNumber>
    </recommendedName>
</protein>
<accession>A0ABW0A853</accession>
<dbReference type="Gene3D" id="3.40.50.150">
    <property type="entry name" value="Vaccinia Virus protein VP39"/>
    <property type="match status" value="1"/>
</dbReference>
<dbReference type="Proteomes" id="UP001596222">
    <property type="component" value="Unassembled WGS sequence"/>
</dbReference>
<keyword evidence="4 7" id="KW-0808">Transferase</keyword>
<dbReference type="InterPro" id="IPR011610">
    <property type="entry name" value="SAM_mthyl_Trfase_ML2640-like"/>
</dbReference>
<dbReference type="PANTHER" id="PTHR43619:SF2">
    <property type="entry name" value="S-ADENOSYL-L-METHIONINE-DEPENDENT METHYLTRANSFERASES SUPERFAMILY PROTEIN"/>
    <property type="match status" value="1"/>
</dbReference>
<dbReference type="InterPro" id="IPR007213">
    <property type="entry name" value="Ppm1/Ppm2/Tcmp"/>
</dbReference>
<evidence type="ECO:0000256" key="4">
    <source>
        <dbReference type="ARBA" id="ARBA00022679"/>
    </source>
</evidence>
<comment type="similarity">
    <text evidence="2 6">Belongs to the UPF0677 family.</text>
</comment>